<dbReference type="Gene3D" id="3.30.450.20">
    <property type="entry name" value="PAS domain"/>
    <property type="match status" value="3"/>
</dbReference>
<dbReference type="CDD" id="cd00075">
    <property type="entry name" value="HATPase"/>
    <property type="match status" value="1"/>
</dbReference>
<evidence type="ECO:0000259" key="11">
    <source>
        <dbReference type="PROSITE" id="PS50122"/>
    </source>
</evidence>
<dbReference type="PANTHER" id="PTHR43304">
    <property type="entry name" value="PHYTOCHROME-LIKE PROTEIN CPH1"/>
    <property type="match status" value="1"/>
</dbReference>
<evidence type="ECO:0000256" key="6">
    <source>
        <dbReference type="PROSITE-ProRule" id="PRU00050"/>
    </source>
</evidence>
<evidence type="ECO:0000259" key="10">
    <source>
        <dbReference type="PROSITE" id="PS50113"/>
    </source>
</evidence>
<dbReference type="CDD" id="cd16434">
    <property type="entry name" value="CheB-CheR_fusion"/>
    <property type="match status" value="1"/>
</dbReference>
<dbReference type="AlphaFoldDB" id="A0A124FS18"/>
<dbReference type="PROSITE" id="PS50113">
    <property type="entry name" value="PAC"/>
    <property type="match status" value="3"/>
</dbReference>
<protein>
    <recommendedName>
        <fullName evidence="2">histidine kinase</fullName>
        <ecNumber evidence="2">2.7.13.3</ecNumber>
    </recommendedName>
</protein>
<dbReference type="PRINTS" id="PR00344">
    <property type="entry name" value="BCTRLSENSOR"/>
</dbReference>
<dbReference type="Pfam" id="PF01339">
    <property type="entry name" value="CheB_methylest"/>
    <property type="match status" value="1"/>
</dbReference>
<evidence type="ECO:0000256" key="4">
    <source>
        <dbReference type="ARBA" id="ARBA00022679"/>
    </source>
</evidence>
<feature type="domain" description="PAS" evidence="9">
    <location>
        <begin position="340"/>
        <end position="399"/>
    </location>
</feature>
<feature type="active site" evidence="6">
    <location>
        <position position="143"/>
    </location>
</feature>
<dbReference type="InterPro" id="IPR013656">
    <property type="entry name" value="PAS_4"/>
</dbReference>
<dbReference type="GO" id="GO:0006935">
    <property type="term" value="P:chemotaxis"/>
    <property type="evidence" value="ECO:0007669"/>
    <property type="project" value="UniProtKB-UniRule"/>
</dbReference>
<dbReference type="PATRIC" id="fig|2198.4.peg.1822"/>
<dbReference type="InterPro" id="IPR035909">
    <property type="entry name" value="CheB_C"/>
</dbReference>
<dbReference type="GO" id="GO:0004673">
    <property type="term" value="F:protein histidine kinase activity"/>
    <property type="evidence" value="ECO:0007669"/>
    <property type="project" value="UniProtKB-EC"/>
</dbReference>
<keyword evidence="5 12" id="KW-0418">Kinase</keyword>
<comment type="caution">
    <text evidence="12">The sequence shown here is derived from an EMBL/GenBank/DDBJ whole genome shotgun (WGS) entry which is preliminary data.</text>
</comment>
<feature type="domain" description="PAS" evidence="9">
    <location>
        <begin position="465"/>
        <end position="535"/>
    </location>
</feature>
<dbReference type="SUPFAM" id="SSF52738">
    <property type="entry name" value="Methylesterase CheB, C-terminal domain"/>
    <property type="match status" value="1"/>
</dbReference>
<dbReference type="Pfam" id="PF02518">
    <property type="entry name" value="HATPase_c"/>
    <property type="match status" value="1"/>
</dbReference>
<feature type="active site" evidence="6">
    <location>
        <position position="24"/>
    </location>
</feature>
<dbReference type="InterPro" id="IPR052162">
    <property type="entry name" value="Sensor_kinase/Photoreceptor"/>
</dbReference>
<evidence type="ECO:0000256" key="1">
    <source>
        <dbReference type="ARBA" id="ARBA00000085"/>
    </source>
</evidence>
<feature type="active site" evidence="6">
    <location>
        <position position="51"/>
    </location>
</feature>
<dbReference type="Pfam" id="PF08447">
    <property type="entry name" value="PAS_3"/>
    <property type="match status" value="1"/>
</dbReference>
<dbReference type="PROSITE" id="PS50112">
    <property type="entry name" value="PAS"/>
    <property type="match status" value="3"/>
</dbReference>
<comment type="catalytic activity">
    <reaction evidence="1">
        <text>ATP + protein L-histidine = ADP + protein N-phospho-L-histidine.</text>
        <dbReference type="EC" id="2.7.13.3"/>
    </reaction>
</comment>
<dbReference type="Gene3D" id="3.30.565.10">
    <property type="entry name" value="Histidine kinase-like ATPase, C-terminal domain"/>
    <property type="match status" value="1"/>
</dbReference>
<evidence type="ECO:0000256" key="5">
    <source>
        <dbReference type="ARBA" id="ARBA00022777"/>
    </source>
</evidence>
<dbReference type="InterPro" id="IPR004358">
    <property type="entry name" value="Sig_transdc_His_kin-like_C"/>
</dbReference>
<dbReference type="Pfam" id="PF13426">
    <property type="entry name" value="PAS_9"/>
    <property type="match status" value="1"/>
</dbReference>
<dbReference type="NCBIfam" id="TIGR00229">
    <property type="entry name" value="sensory_box"/>
    <property type="match status" value="3"/>
</dbReference>
<organism evidence="12 13">
    <name type="scientific">Methanoculleus marisnigri</name>
    <dbReference type="NCBI Taxonomy" id="2198"/>
    <lineage>
        <taxon>Archaea</taxon>
        <taxon>Methanobacteriati</taxon>
        <taxon>Methanobacteriota</taxon>
        <taxon>Stenosarchaea group</taxon>
        <taxon>Methanomicrobia</taxon>
        <taxon>Methanomicrobiales</taxon>
        <taxon>Methanomicrobiaceae</taxon>
        <taxon>Methanoculleus</taxon>
    </lineage>
</organism>
<evidence type="ECO:0000256" key="2">
    <source>
        <dbReference type="ARBA" id="ARBA00012438"/>
    </source>
</evidence>
<feature type="coiled-coil region" evidence="7">
    <location>
        <begin position="323"/>
        <end position="350"/>
    </location>
</feature>
<keyword evidence="4" id="KW-0808">Transferase</keyword>
<dbReference type="InterPro" id="IPR003594">
    <property type="entry name" value="HATPase_dom"/>
</dbReference>
<sequence>MLVRIDHIRPNRSYGDFTVGIGASAGGLDALEKFLTHLPPDSGMAFIIVTHMDPSRPGMMPEILMRFTEMPVHEVSDGMTVRADTVYIIPSDADLSIMNGTLFLNPPEKTPGVRMPIDSFFRSLADDQGHRAVGILLSGMGSDGTFGIRAIKEHLGMVMVQDPATTTFKAMLESAIATGMVDFIAPAEALPDRLLKYAGTAVSAPGSGEALRKSEERFRLLTENASDVILILDPVGSILYASPSVKQAGGFTPEELIGRSVLELTHPDDLPLVMNALSTAAAHPKERVTLEVRFRHSSGDWLTFDVIGVNLLKEPAVRGFVVNARDITERKRAEEKLRESEEQFRAIFDNSSDGIVLTDPQGGGEILSVNPAACRMLGWTEEEIVGRGRDVLFDRGDPDLLALIDERRRTGSARAELTFRRKDGTSFPGEMSTALFRDVRGKEWALAIIRDITERRRAEDDLRTTKEYLENLIDYANAPIIVWNPEFVITRFNRAFESLTGIPAEEAVGARLEILSPEESRNASMEMIRRAMAGEMWDAVEIPILHRSGSVRTVLWNSANITGNGRGTPLATIAQGQDITGRKQAEEERAALTGRLEEAHREANLYLDIITHDIRNANNVSTMYADLMVDLAEGDLKTYAEKLRNSILRGNGILRNVATIRRVHEESVSLAPVSLDAVIREEVGNYPGASIRYDDRPVEVSADSLLPMIFANLIGNAVKFGGAGVEITVRVEERDDEVLVSVEDTGLGIPDEVKGLLFQRFERGMGRGRGEGLGLYIVRTLVERYGGKVRVEDRVPGHPGEGAAFRFTLQKANGTGGT</sequence>
<keyword evidence="7" id="KW-0175">Coiled coil</keyword>
<dbReference type="PANTHER" id="PTHR43304:SF1">
    <property type="entry name" value="PAC DOMAIN-CONTAINING PROTEIN"/>
    <property type="match status" value="1"/>
</dbReference>
<dbReference type="SUPFAM" id="SSF55785">
    <property type="entry name" value="PYP-like sensor domain (PAS domain)"/>
    <property type="match status" value="3"/>
</dbReference>
<dbReference type="GO" id="GO:0000156">
    <property type="term" value="F:phosphorelay response regulator activity"/>
    <property type="evidence" value="ECO:0007669"/>
    <property type="project" value="InterPro"/>
</dbReference>
<dbReference type="EMBL" id="LGGD01000194">
    <property type="protein sequence ID" value="KUK60896.1"/>
    <property type="molecule type" value="Genomic_DNA"/>
</dbReference>
<evidence type="ECO:0000259" key="8">
    <source>
        <dbReference type="PROSITE" id="PS50109"/>
    </source>
</evidence>
<dbReference type="EC" id="2.7.13.3" evidence="2"/>
<dbReference type="InterPro" id="IPR005467">
    <property type="entry name" value="His_kinase_dom"/>
</dbReference>
<dbReference type="InterPro" id="IPR036890">
    <property type="entry name" value="HATPase_C_sf"/>
</dbReference>
<feature type="domain" description="PAC" evidence="10">
    <location>
        <begin position="538"/>
        <end position="591"/>
    </location>
</feature>
<feature type="domain" description="PAC" evidence="10">
    <location>
        <begin position="288"/>
        <end position="339"/>
    </location>
</feature>
<dbReference type="SMART" id="SM00387">
    <property type="entry name" value="HATPase_c"/>
    <property type="match status" value="1"/>
</dbReference>
<keyword evidence="6" id="KW-0145">Chemotaxis</keyword>
<dbReference type="InterPro" id="IPR000014">
    <property type="entry name" value="PAS"/>
</dbReference>
<evidence type="ECO:0000259" key="9">
    <source>
        <dbReference type="PROSITE" id="PS50112"/>
    </source>
</evidence>
<evidence type="ECO:0000256" key="7">
    <source>
        <dbReference type="SAM" id="Coils"/>
    </source>
</evidence>
<dbReference type="InterPro" id="IPR001610">
    <property type="entry name" value="PAC"/>
</dbReference>
<dbReference type="Gene3D" id="3.40.50.180">
    <property type="entry name" value="Methylesterase CheB, C-terminal domain"/>
    <property type="match status" value="1"/>
</dbReference>
<evidence type="ECO:0000313" key="12">
    <source>
        <dbReference type="EMBL" id="KUK60896.1"/>
    </source>
</evidence>
<dbReference type="CDD" id="cd00130">
    <property type="entry name" value="PAS"/>
    <property type="match status" value="3"/>
</dbReference>
<dbReference type="InterPro" id="IPR035965">
    <property type="entry name" value="PAS-like_dom_sf"/>
</dbReference>
<keyword evidence="3" id="KW-0597">Phosphoprotein</keyword>
<proteinExistence type="predicted"/>
<dbReference type="Proteomes" id="UP000054323">
    <property type="component" value="Unassembled WGS sequence"/>
</dbReference>
<feature type="domain" description="CheB-type methylesterase" evidence="11">
    <location>
        <begin position="19"/>
        <end position="201"/>
    </location>
</feature>
<feature type="domain" description="Histidine kinase" evidence="8">
    <location>
        <begin position="609"/>
        <end position="813"/>
    </location>
</feature>
<keyword evidence="6" id="KW-0378">Hydrolase</keyword>
<dbReference type="SUPFAM" id="SSF55874">
    <property type="entry name" value="ATPase domain of HSP90 chaperone/DNA topoisomerase II/histidine kinase"/>
    <property type="match status" value="1"/>
</dbReference>
<feature type="domain" description="PAS" evidence="9">
    <location>
        <begin position="214"/>
        <end position="284"/>
    </location>
</feature>
<dbReference type="PROSITE" id="PS50109">
    <property type="entry name" value="HIS_KIN"/>
    <property type="match status" value="1"/>
</dbReference>
<name>A0A124FS18_9EURY</name>
<dbReference type="Pfam" id="PF08448">
    <property type="entry name" value="PAS_4"/>
    <property type="match status" value="1"/>
</dbReference>
<dbReference type="SMART" id="SM00091">
    <property type="entry name" value="PAS"/>
    <property type="match status" value="3"/>
</dbReference>
<gene>
    <name evidence="12" type="ORF">XD82_1435</name>
</gene>
<dbReference type="PROSITE" id="PS50122">
    <property type="entry name" value="CHEB"/>
    <property type="match status" value="1"/>
</dbReference>
<evidence type="ECO:0000256" key="3">
    <source>
        <dbReference type="ARBA" id="ARBA00022553"/>
    </source>
</evidence>
<dbReference type="InterPro" id="IPR000673">
    <property type="entry name" value="Sig_transdc_resp-reg_Me-estase"/>
</dbReference>
<dbReference type="GO" id="GO:0005737">
    <property type="term" value="C:cytoplasm"/>
    <property type="evidence" value="ECO:0007669"/>
    <property type="project" value="InterPro"/>
</dbReference>
<accession>A0A124FS18</accession>
<dbReference type="InterPro" id="IPR000700">
    <property type="entry name" value="PAS-assoc_C"/>
</dbReference>
<dbReference type="SMART" id="SM00086">
    <property type="entry name" value="PAC"/>
    <property type="match status" value="3"/>
</dbReference>
<dbReference type="InterPro" id="IPR013655">
    <property type="entry name" value="PAS_fold_3"/>
</dbReference>
<feature type="domain" description="PAC" evidence="10">
    <location>
        <begin position="413"/>
        <end position="464"/>
    </location>
</feature>
<evidence type="ECO:0000313" key="13">
    <source>
        <dbReference type="Proteomes" id="UP000054323"/>
    </source>
</evidence>
<dbReference type="GO" id="GO:0008984">
    <property type="term" value="F:protein-glutamate methylesterase activity"/>
    <property type="evidence" value="ECO:0007669"/>
    <property type="project" value="InterPro"/>
</dbReference>
<reference evidence="13" key="1">
    <citation type="journal article" date="2015" name="MBio">
        <title>Genome-Resolved Metagenomic Analysis Reveals Roles for Candidate Phyla and Other Microbial Community Members in Biogeochemical Transformations in Oil Reservoirs.</title>
        <authorList>
            <person name="Hu P."/>
            <person name="Tom L."/>
            <person name="Singh A."/>
            <person name="Thomas B.C."/>
            <person name="Baker B.J."/>
            <person name="Piceno Y.M."/>
            <person name="Andersen G.L."/>
            <person name="Banfield J.F."/>
        </authorList>
    </citation>
    <scope>NUCLEOTIDE SEQUENCE [LARGE SCALE GENOMIC DNA]</scope>
</reference>